<sequence length="60" mass="6532">MPHEGMTPHVSGSTLSALARCAAGVREILECWFDNRPIRQEYLIVEGGRLAGTGARSYTV</sequence>
<evidence type="ECO:0000313" key="2">
    <source>
        <dbReference type="Proteomes" id="UP000182100"/>
    </source>
</evidence>
<protein>
    <submittedName>
        <fullName evidence="1">Formate dehydrogenase</fullName>
    </submittedName>
</protein>
<dbReference type="EMBL" id="FMZK01000006">
    <property type="protein sequence ID" value="SDD31376.1"/>
    <property type="molecule type" value="Genomic_DNA"/>
</dbReference>
<dbReference type="Gene3D" id="3.40.50.720">
    <property type="entry name" value="NAD(P)-binding Rossmann-like Domain"/>
    <property type="match status" value="2"/>
</dbReference>
<keyword evidence="2" id="KW-1185">Reference proteome</keyword>
<accession>A0A1G6TSD0</accession>
<dbReference type="STRING" id="67344.SAMN05216505_106297"/>
<proteinExistence type="predicted"/>
<name>A0A1G6TSD0_9ACTN</name>
<evidence type="ECO:0000313" key="1">
    <source>
        <dbReference type="EMBL" id="SDD31376.1"/>
    </source>
</evidence>
<reference evidence="2" key="1">
    <citation type="submission" date="2016-10" db="EMBL/GenBank/DDBJ databases">
        <authorList>
            <person name="Varghese N."/>
            <person name="Submissions S."/>
        </authorList>
    </citation>
    <scope>NUCLEOTIDE SEQUENCE [LARGE SCALE GENOMIC DNA]</scope>
    <source>
        <strain evidence="2">CGMCC 4.3504</strain>
    </source>
</reference>
<organism evidence="1 2">
    <name type="scientific">Streptomyces prasinopilosus</name>
    <dbReference type="NCBI Taxonomy" id="67344"/>
    <lineage>
        <taxon>Bacteria</taxon>
        <taxon>Bacillati</taxon>
        <taxon>Actinomycetota</taxon>
        <taxon>Actinomycetes</taxon>
        <taxon>Kitasatosporales</taxon>
        <taxon>Streptomycetaceae</taxon>
        <taxon>Streptomyces</taxon>
    </lineage>
</organism>
<dbReference type="AlphaFoldDB" id="A0A1G6TSD0"/>
<gene>
    <name evidence="1" type="ORF">SAMN05216505_106297</name>
</gene>
<dbReference type="Proteomes" id="UP000182100">
    <property type="component" value="Unassembled WGS sequence"/>
</dbReference>